<dbReference type="CDD" id="cd12414">
    <property type="entry name" value="RRM2_RBM28_like"/>
    <property type="match status" value="1"/>
</dbReference>
<comment type="caution">
    <text evidence="8">The sequence shown here is derived from an EMBL/GenBank/DDBJ whole genome shotgun (WGS) entry which is preliminary data.</text>
</comment>
<dbReference type="InterPro" id="IPR000504">
    <property type="entry name" value="RRM_dom"/>
</dbReference>
<feature type="compositionally biased region" description="Basic and acidic residues" evidence="6">
    <location>
        <begin position="513"/>
        <end position="527"/>
    </location>
</feature>
<dbReference type="PANTHER" id="PTHR48039:SF5">
    <property type="entry name" value="RNA-BINDING PROTEIN 28"/>
    <property type="match status" value="1"/>
</dbReference>
<feature type="compositionally biased region" description="Acidic residues" evidence="6">
    <location>
        <begin position="417"/>
        <end position="463"/>
    </location>
</feature>
<feature type="compositionally biased region" description="Acidic residues" evidence="6">
    <location>
        <begin position="389"/>
        <end position="404"/>
    </location>
</feature>
<evidence type="ECO:0000313" key="8">
    <source>
        <dbReference type="EMBL" id="RAL50774.1"/>
    </source>
</evidence>
<evidence type="ECO:0000256" key="2">
    <source>
        <dbReference type="ARBA" id="ARBA00022737"/>
    </source>
</evidence>
<keyword evidence="3 5" id="KW-0694">RNA-binding</keyword>
<dbReference type="AlphaFoldDB" id="A0A328DYG1"/>
<keyword evidence="2" id="KW-0677">Repeat</keyword>
<feature type="domain" description="RRM" evidence="7">
    <location>
        <begin position="289"/>
        <end position="367"/>
    </location>
</feature>
<evidence type="ECO:0000313" key="9">
    <source>
        <dbReference type="Proteomes" id="UP000249390"/>
    </source>
</evidence>
<comment type="subcellular location">
    <subcellularLocation>
        <location evidence="1">Nucleus</location>
    </subcellularLocation>
</comment>
<proteinExistence type="predicted"/>
<evidence type="ECO:0000256" key="5">
    <source>
        <dbReference type="PROSITE-ProRule" id="PRU00176"/>
    </source>
</evidence>
<keyword evidence="4" id="KW-0539">Nucleus</keyword>
<feature type="domain" description="RRM" evidence="7">
    <location>
        <begin position="693"/>
        <end position="783"/>
    </location>
</feature>
<dbReference type="InterPro" id="IPR051945">
    <property type="entry name" value="RRM_MRD1_RNA_proc_ribogen"/>
</dbReference>
<name>A0A328DYG1_9ASTE</name>
<gene>
    <name evidence="8" type="ORF">DM860_015921</name>
</gene>
<feature type="compositionally biased region" description="Basic and acidic residues" evidence="6">
    <location>
        <begin position="901"/>
        <end position="916"/>
    </location>
</feature>
<protein>
    <recommendedName>
        <fullName evidence="7">RRM domain-containing protein</fullName>
    </recommendedName>
</protein>
<organism evidence="8 9">
    <name type="scientific">Cuscuta australis</name>
    <dbReference type="NCBI Taxonomy" id="267555"/>
    <lineage>
        <taxon>Eukaryota</taxon>
        <taxon>Viridiplantae</taxon>
        <taxon>Streptophyta</taxon>
        <taxon>Embryophyta</taxon>
        <taxon>Tracheophyta</taxon>
        <taxon>Spermatophyta</taxon>
        <taxon>Magnoliopsida</taxon>
        <taxon>eudicotyledons</taxon>
        <taxon>Gunneridae</taxon>
        <taxon>Pentapetalae</taxon>
        <taxon>asterids</taxon>
        <taxon>lamiids</taxon>
        <taxon>Solanales</taxon>
        <taxon>Convolvulaceae</taxon>
        <taxon>Cuscuteae</taxon>
        <taxon>Cuscuta</taxon>
        <taxon>Cuscuta subgen. Grammica</taxon>
        <taxon>Cuscuta sect. Cleistogrammica</taxon>
    </lineage>
</organism>
<dbReference type="CDD" id="cd12416">
    <property type="entry name" value="RRM4_RBM28_like"/>
    <property type="match status" value="1"/>
</dbReference>
<dbReference type="InterPro" id="IPR012677">
    <property type="entry name" value="Nucleotide-bd_a/b_plait_sf"/>
</dbReference>
<dbReference type="FunFam" id="3.30.70.330:FF:000182">
    <property type="entry name" value="RNA-binding motif protein 28"/>
    <property type="match status" value="1"/>
</dbReference>
<dbReference type="Proteomes" id="UP000249390">
    <property type="component" value="Unassembled WGS sequence"/>
</dbReference>
<dbReference type="EMBL" id="NQVE01000055">
    <property type="protein sequence ID" value="RAL50774.1"/>
    <property type="molecule type" value="Genomic_DNA"/>
</dbReference>
<keyword evidence="9" id="KW-1185">Reference proteome</keyword>
<feature type="region of interest" description="Disordered" evidence="6">
    <location>
        <begin position="494"/>
        <end position="527"/>
    </location>
</feature>
<feature type="region of interest" description="Disordered" evidence="6">
    <location>
        <begin position="803"/>
        <end position="926"/>
    </location>
</feature>
<evidence type="ECO:0000256" key="3">
    <source>
        <dbReference type="ARBA" id="ARBA00022884"/>
    </source>
</evidence>
<feature type="compositionally biased region" description="Basic residues" evidence="6">
    <location>
        <begin position="114"/>
        <end position="133"/>
    </location>
</feature>
<feature type="region of interest" description="Disordered" evidence="6">
    <location>
        <begin position="378"/>
        <end position="480"/>
    </location>
</feature>
<feature type="region of interest" description="Disordered" evidence="6">
    <location>
        <begin position="114"/>
        <end position="174"/>
    </location>
</feature>
<evidence type="ECO:0000259" key="7">
    <source>
        <dbReference type="PROSITE" id="PS50102"/>
    </source>
</evidence>
<feature type="domain" description="RRM" evidence="7">
    <location>
        <begin position="35"/>
        <end position="123"/>
    </location>
</feature>
<feature type="domain" description="RRM" evidence="7">
    <location>
        <begin position="541"/>
        <end position="624"/>
    </location>
</feature>
<dbReference type="GO" id="GO:0005634">
    <property type="term" value="C:nucleus"/>
    <property type="evidence" value="ECO:0007669"/>
    <property type="project" value="UniProtKB-SubCell"/>
</dbReference>
<feature type="compositionally biased region" description="Basic and acidic residues" evidence="6">
    <location>
        <begin position="854"/>
        <end position="863"/>
    </location>
</feature>
<evidence type="ECO:0000256" key="6">
    <source>
        <dbReference type="SAM" id="MobiDB-lite"/>
    </source>
</evidence>
<dbReference type="SMART" id="SM00360">
    <property type="entry name" value="RRM"/>
    <property type="match status" value="4"/>
</dbReference>
<dbReference type="GO" id="GO:0003729">
    <property type="term" value="F:mRNA binding"/>
    <property type="evidence" value="ECO:0007669"/>
    <property type="project" value="TreeGrafter"/>
</dbReference>
<sequence>MEYNTSVIAIVEGSGLCFLLPARLPPFLIKQDQPKKVFRRAIRRRSDSRRRVRRNRPVRRFLQLDTSPTTKGLTLDRRIPGSTEHRGIGFVQFANVEDASRAIELKNNSRVGGRKLGVKHAVHRAPLKQRKSKGSQDEAPHKDNNETLPDALVKPEQDLNSQATGKHRRKRKATELCTGLPDEKSCSEKQRVARTVIIGGILSANMAEEVHSLAKGCGTVCSITYPLPKEELEYTGLAQDGCKVGASSVLYTSVKSAKTSVETLHKKEIHGGIIWARQLGGEGSKTNKWKLIVRNIPFKATVNEIKTMFSTVGFVWDVYIPENAETGLSKGFAFVKFTSKQDAEKVIKTFNGKTFGKRPIAIDWAVPKKVYVADNQPAAALEDGRPNESDGDDDSSVDLEDKEMEIDGKSQQVNSNEIEETELDDDSVDEEEEVEVEENEEEEYEEGEKEKEEEEDDDDDDGDDKEKDTHPEVNVDTEANIARRVLENLMSSTFKGTTNSFPADDSSGLPNAEKSDVGEAPKSSSKEKIAMRTEGVDDLKQTIFINNLPFDVDNEEVKERFSAFGEVESFVQVLHQVTKRPRGTGFLKFKTVDAADAALSAANTADGLGIHLKGRQLKVLKAIDRKSAQDKEVERTKKEEHDHRNLHLAKEGLILEGTPAAEGISTSDMSKRKILHDKKMVKLKSPNFHVSRTRLIMYNLPKSMTEKELKKLCLDAVTSRATKQKPMIRQIKILGDTKKGKLEAKNHSRGVAFVEFTEHQHALVALRVLNNNPGTFGPEHRPIVEFSLDNVHTLLRRKEMNQVQANGSHHHDKTEMSRKHKPNGGDVSSGVDKSVNFPPKMQKQMKMATGSNEEVPKEKKEKGGMLGELRPPRPIKSAPKPLLPPIGDETNNKRPKGGRPATDKTVLEKGIENSRGEKRRKKNVNSTGHEVMVDKLDMLIEQYRSKFTKVSSEKQMVTKDSLGGGSNHNNPSCLFGSCHYIFFVC</sequence>
<feature type="compositionally biased region" description="Basic and acidic residues" evidence="6">
    <location>
        <begin position="134"/>
        <end position="145"/>
    </location>
</feature>
<feature type="compositionally biased region" description="Basic and acidic residues" evidence="6">
    <location>
        <begin position="464"/>
        <end position="473"/>
    </location>
</feature>
<accession>A0A328DYG1</accession>
<dbReference type="SUPFAM" id="SSF54928">
    <property type="entry name" value="RNA-binding domain, RBD"/>
    <property type="match status" value="3"/>
</dbReference>
<evidence type="ECO:0000256" key="1">
    <source>
        <dbReference type="ARBA" id="ARBA00004123"/>
    </source>
</evidence>
<evidence type="ECO:0000256" key="4">
    <source>
        <dbReference type="ARBA" id="ARBA00023242"/>
    </source>
</evidence>
<dbReference type="PANTHER" id="PTHR48039">
    <property type="entry name" value="RNA-BINDING MOTIF PROTEIN 14B"/>
    <property type="match status" value="1"/>
</dbReference>
<dbReference type="PROSITE" id="PS50102">
    <property type="entry name" value="RRM"/>
    <property type="match status" value="4"/>
</dbReference>
<dbReference type="Gene3D" id="3.30.70.330">
    <property type="match status" value="4"/>
</dbReference>
<dbReference type="Pfam" id="PF00076">
    <property type="entry name" value="RRM_1"/>
    <property type="match status" value="3"/>
</dbReference>
<dbReference type="InterPro" id="IPR035979">
    <property type="entry name" value="RBD_domain_sf"/>
</dbReference>
<reference evidence="8 9" key="1">
    <citation type="submission" date="2018-06" db="EMBL/GenBank/DDBJ databases">
        <title>The Genome of Cuscuta australis (Dodder) Provides Insight into the Evolution of Plant Parasitism.</title>
        <authorList>
            <person name="Liu H."/>
        </authorList>
    </citation>
    <scope>NUCLEOTIDE SEQUENCE [LARGE SCALE GENOMIC DNA]</scope>
    <source>
        <strain evidence="9">cv. Yunnan</strain>
        <tissue evidence="8">Vines</tissue>
    </source>
</reference>